<dbReference type="PANTHER" id="PTHR22911">
    <property type="entry name" value="ACYL-MALONYL CONDENSING ENZYME-RELATED"/>
    <property type="match status" value="1"/>
</dbReference>
<feature type="transmembrane region" description="Helical" evidence="1">
    <location>
        <begin position="210"/>
        <end position="230"/>
    </location>
</feature>
<proteinExistence type="predicted"/>
<evidence type="ECO:0000256" key="1">
    <source>
        <dbReference type="SAM" id="Phobius"/>
    </source>
</evidence>
<keyword evidence="1" id="KW-0472">Membrane</keyword>
<dbReference type="STRING" id="1122195.SAMN02745164_01381"/>
<dbReference type="Proteomes" id="UP000184334">
    <property type="component" value="Unassembled WGS sequence"/>
</dbReference>
<feature type="transmembrane region" description="Helical" evidence="1">
    <location>
        <begin position="146"/>
        <end position="166"/>
    </location>
</feature>
<dbReference type="GO" id="GO:0016020">
    <property type="term" value="C:membrane"/>
    <property type="evidence" value="ECO:0007669"/>
    <property type="project" value="InterPro"/>
</dbReference>
<gene>
    <name evidence="3" type="ORF">SAMN02745164_01381</name>
</gene>
<dbReference type="InterPro" id="IPR000620">
    <property type="entry name" value="EamA_dom"/>
</dbReference>
<evidence type="ECO:0000313" key="3">
    <source>
        <dbReference type="EMBL" id="SHE90431.1"/>
    </source>
</evidence>
<feature type="transmembrane region" description="Helical" evidence="1">
    <location>
        <begin position="30"/>
        <end position="54"/>
    </location>
</feature>
<dbReference type="EMBL" id="FQUI01000021">
    <property type="protein sequence ID" value="SHE90431.1"/>
    <property type="molecule type" value="Genomic_DNA"/>
</dbReference>
<feature type="transmembrane region" description="Helical" evidence="1">
    <location>
        <begin position="114"/>
        <end position="134"/>
    </location>
</feature>
<dbReference type="OrthoDB" id="49606at2"/>
<dbReference type="InterPro" id="IPR037185">
    <property type="entry name" value="EmrE-like"/>
</dbReference>
<comment type="caution">
    <text evidence="3">The sequence shown here is derived from an EMBL/GenBank/DDBJ whole genome shotgun (WGS) entry which is preliminary data.</text>
</comment>
<name>A0A1M4XAG6_MARH1</name>
<dbReference type="Pfam" id="PF00892">
    <property type="entry name" value="EamA"/>
    <property type="match status" value="2"/>
</dbReference>
<feature type="domain" description="EamA" evidence="2">
    <location>
        <begin position="3"/>
        <end position="133"/>
    </location>
</feature>
<evidence type="ECO:0000259" key="2">
    <source>
        <dbReference type="Pfam" id="PF00892"/>
    </source>
</evidence>
<feature type="transmembrane region" description="Helical" evidence="1">
    <location>
        <begin position="242"/>
        <end position="259"/>
    </location>
</feature>
<dbReference type="SUPFAM" id="SSF103481">
    <property type="entry name" value="Multidrug resistance efflux transporter EmrE"/>
    <property type="match status" value="2"/>
</dbReference>
<keyword evidence="1" id="KW-0812">Transmembrane</keyword>
<feature type="transmembrane region" description="Helical" evidence="1">
    <location>
        <begin position="178"/>
        <end position="198"/>
    </location>
</feature>
<feature type="transmembrane region" description="Helical" evidence="1">
    <location>
        <begin position="265"/>
        <end position="285"/>
    </location>
</feature>
<dbReference type="RefSeq" id="WP_072864832.1">
    <property type="nucleotide sequence ID" value="NZ_FQUI01000021.1"/>
</dbReference>
<feature type="transmembrane region" description="Helical" evidence="1">
    <location>
        <begin position="61"/>
        <end position="83"/>
    </location>
</feature>
<dbReference type="AlphaFoldDB" id="A0A1M4XAG6"/>
<keyword evidence="4" id="KW-1185">Reference proteome</keyword>
<feature type="domain" description="EamA" evidence="2">
    <location>
        <begin position="147"/>
        <end position="276"/>
    </location>
</feature>
<organism evidence="3 4">
    <name type="scientific">Marinitoga hydrogenitolerans (strain DSM 16785 / JCM 12826 / AT1271)</name>
    <dbReference type="NCBI Taxonomy" id="1122195"/>
    <lineage>
        <taxon>Bacteria</taxon>
        <taxon>Thermotogati</taxon>
        <taxon>Thermotogota</taxon>
        <taxon>Thermotogae</taxon>
        <taxon>Petrotogales</taxon>
        <taxon>Petrotogaceae</taxon>
        <taxon>Marinitoga</taxon>
    </lineage>
</organism>
<sequence length="290" mass="32118">MHYLLAVLSAFSSSVTSVLGKYSFNIGATVSQILFLRFLFSFLISGAIFVLVGYKFHFKKFIFFSFLGIINYGIAAYAFFVGLQYLNPAYATVIYFTNPIFVSLLQTKTTNKKLNIVNASAVALSFVGVIIANIGEKAFLSNQSIVFGTLMVLFSSFVNALFVVSVSKKIKEKKSNPFENAFYTFAGTFIYYFILVILNEEVNTLSGKFLLSGFVLAVLATFVPLTLNYISLKKLQSHTLSLIMPLELVFASILSVIIFKESFNALKIIGFLMVGLAPIIDISNVESQSF</sequence>
<evidence type="ECO:0000313" key="4">
    <source>
        <dbReference type="Proteomes" id="UP000184334"/>
    </source>
</evidence>
<protein>
    <submittedName>
        <fullName evidence="3">Threonine/homoserine efflux transporter RhtA</fullName>
    </submittedName>
</protein>
<reference evidence="3" key="1">
    <citation type="submission" date="2016-11" db="EMBL/GenBank/DDBJ databases">
        <authorList>
            <person name="Varghese N."/>
            <person name="Submissions S."/>
        </authorList>
    </citation>
    <scope>NUCLEOTIDE SEQUENCE [LARGE SCALE GENOMIC DNA]</scope>
    <source>
        <strain evidence="3">DSM 16785</strain>
    </source>
</reference>
<feature type="transmembrane region" description="Helical" evidence="1">
    <location>
        <begin position="89"/>
        <end position="107"/>
    </location>
</feature>
<accession>A0A1M4XAG6</accession>
<keyword evidence="1" id="KW-1133">Transmembrane helix</keyword>